<dbReference type="GO" id="GO:0005737">
    <property type="term" value="C:cytoplasm"/>
    <property type="evidence" value="ECO:0007669"/>
    <property type="project" value="TreeGrafter"/>
</dbReference>
<dbReference type="InterPro" id="IPR002307">
    <property type="entry name" value="Tyr-tRNA-ligase"/>
</dbReference>
<keyword evidence="2 9" id="KW-0436">Ligase</keyword>
<evidence type="ECO:0000256" key="8">
    <source>
        <dbReference type="ARBA" id="ARBA00048248"/>
    </source>
</evidence>
<proteinExistence type="inferred from homology"/>
<dbReference type="GO" id="GO:0006437">
    <property type="term" value="P:tyrosyl-tRNA aminoacylation"/>
    <property type="evidence" value="ECO:0007669"/>
    <property type="project" value="InterPro"/>
</dbReference>
<evidence type="ECO:0000256" key="7">
    <source>
        <dbReference type="ARBA" id="ARBA00033323"/>
    </source>
</evidence>
<evidence type="ECO:0000256" key="4">
    <source>
        <dbReference type="ARBA" id="ARBA00022840"/>
    </source>
</evidence>
<dbReference type="GO" id="GO:0005524">
    <property type="term" value="F:ATP binding"/>
    <property type="evidence" value="ECO:0007669"/>
    <property type="project" value="UniProtKB-KW"/>
</dbReference>
<accession>A0AAN6TMQ3</accession>
<gene>
    <name evidence="10" type="ORF">N656DRAFT_786046</name>
</gene>
<evidence type="ECO:0000313" key="10">
    <source>
        <dbReference type="EMBL" id="KAK4117252.1"/>
    </source>
</evidence>
<dbReference type="InterPro" id="IPR050489">
    <property type="entry name" value="Tyr-tRNA_synthase"/>
</dbReference>
<dbReference type="PANTHER" id="PTHR46264">
    <property type="entry name" value="TYROSINE-TRNA LIGASE"/>
    <property type="match status" value="1"/>
</dbReference>
<keyword evidence="5 9" id="KW-0648">Protein biosynthesis</keyword>
<dbReference type="GO" id="GO:0004831">
    <property type="term" value="F:tyrosine-tRNA ligase activity"/>
    <property type="evidence" value="ECO:0007669"/>
    <property type="project" value="UniProtKB-EC"/>
</dbReference>
<dbReference type="Pfam" id="PF00579">
    <property type="entry name" value="tRNA-synt_1b"/>
    <property type="match status" value="1"/>
</dbReference>
<dbReference type="EMBL" id="MU853332">
    <property type="protein sequence ID" value="KAK4117252.1"/>
    <property type="molecule type" value="Genomic_DNA"/>
</dbReference>
<organism evidence="10 11">
    <name type="scientific">Canariomyces notabilis</name>
    <dbReference type="NCBI Taxonomy" id="2074819"/>
    <lineage>
        <taxon>Eukaryota</taxon>
        <taxon>Fungi</taxon>
        <taxon>Dikarya</taxon>
        <taxon>Ascomycota</taxon>
        <taxon>Pezizomycotina</taxon>
        <taxon>Sordariomycetes</taxon>
        <taxon>Sordariomycetidae</taxon>
        <taxon>Sordariales</taxon>
        <taxon>Chaetomiaceae</taxon>
        <taxon>Canariomyces</taxon>
    </lineage>
</organism>
<dbReference type="GeneID" id="89940612"/>
<comment type="caution">
    <text evidence="10">The sequence shown here is derived from an EMBL/GenBank/DDBJ whole genome shotgun (WGS) entry which is preliminary data.</text>
</comment>
<reference evidence="10" key="2">
    <citation type="submission" date="2023-05" db="EMBL/GenBank/DDBJ databases">
        <authorList>
            <consortium name="Lawrence Berkeley National Laboratory"/>
            <person name="Steindorff A."/>
            <person name="Hensen N."/>
            <person name="Bonometti L."/>
            <person name="Westerberg I."/>
            <person name="Brannstrom I.O."/>
            <person name="Guillou S."/>
            <person name="Cros-Aarteil S."/>
            <person name="Calhoun S."/>
            <person name="Haridas S."/>
            <person name="Kuo A."/>
            <person name="Mondo S."/>
            <person name="Pangilinan J."/>
            <person name="Riley R."/>
            <person name="Labutti K."/>
            <person name="Andreopoulos B."/>
            <person name="Lipzen A."/>
            <person name="Chen C."/>
            <person name="Yanf M."/>
            <person name="Daum C."/>
            <person name="Ng V."/>
            <person name="Clum A."/>
            <person name="Ohm R."/>
            <person name="Martin F."/>
            <person name="Silar P."/>
            <person name="Natvig D."/>
            <person name="Lalanne C."/>
            <person name="Gautier V."/>
            <person name="Ament-Velasquez S.L."/>
            <person name="Kruys A."/>
            <person name="Hutchinson M.I."/>
            <person name="Powell A.J."/>
            <person name="Barry K."/>
            <person name="Miller A.N."/>
            <person name="Grigoriev I.V."/>
            <person name="Debuchy R."/>
            <person name="Gladieux P."/>
            <person name="Thoren M.H."/>
            <person name="Johannesson H."/>
        </authorList>
    </citation>
    <scope>NUCLEOTIDE SEQUENCE</scope>
    <source>
        <strain evidence="10">CBS 508.74</strain>
    </source>
</reference>
<dbReference type="EC" id="6.1.1.1" evidence="1 9"/>
<keyword evidence="3 9" id="KW-0547">Nucleotide-binding</keyword>
<dbReference type="AlphaFoldDB" id="A0AAN6TMQ3"/>
<dbReference type="PIRSF" id="PIRSF006588">
    <property type="entry name" value="TyrRS_arch_euk"/>
    <property type="match status" value="1"/>
</dbReference>
<evidence type="ECO:0000256" key="1">
    <source>
        <dbReference type="ARBA" id="ARBA00013160"/>
    </source>
</evidence>
<dbReference type="PANTHER" id="PTHR46264:SF4">
    <property type="entry name" value="TYROSINE--TRNA LIGASE, CYTOPLASMIC"/>
    <property type="match status" value="1"/>
</dbReference>
<evidence type="ECO:0000256" key="5">
    <source>
        <dbReference type="ARBA" id="ARBA00022917"/>
    </source>
</evidence>
<reference evidence="10" key="1">
    <citation type="journal article" date="2023" name="Mol. Phylogenet. Evol.">
        <title>Genome-scale phylogeny and comparative genomics of the fungal order Sordariales.</title>
        <authorList>
            <person name="Hensen N."/>
            <person name="Bonometti L."/>
            <person name="Westerberg I."/>
            <person name="Brannstrom I.O."/>
            <person name="Guillou S."/>
            <person name="Cros-Aarteil S."/>
            <person name="Calhoun S."/>
            <person name="Haridas S."/>
            <person name="Kuo A."/>
            <person name="Mondo S."/>
            <person name="Pangilinan J."/>
            <person name="Riley R."/>
            <person name="LaButti K."/>
            <person name="Andreopoulos B."/>
            <person name="Lipzen A."/>
            <person name="Chen C."/>
            <person name="Yan M."/>
            <person name="Daum C."/>
            <person name="Ng V."/>
            <person name="Clum A."/>
            <person name="Steindorff A."/>
            <person name="Ohm R.A."/>
            <person name="Martin F."/>
            <person name="Silar P."/>
            <person name="Natvig D.O."/>
            <person name="Lalanne C."/>
            <person name="Gautier V."/>
            <person name="Ament-Velasquez S.L."/>
            <person name="Kruys A."/>
            <person name="Hutchinson M.I."/>
            <person name="Powell A.J."/>
            <person name="Barry K."/>
            <person name="Miller A.N."/>
            <person name="Grigoriev I.V."/>
            <person name="Debuchy R."/>
            <person name="Gladieux P."/>
            <person name="Hiltunen Thoren M."/>
            <person name="Johannesson H."/>
        </authorList>
    </citation>
    <scope>NUCLEOTIDE SEQUENCE</scope>
    <source>
        <strain evidence="10">CBS 508.74</strain>
    </source>
</reference>
<protein>
    <recommendedName>
        <fullName evidence="1 9">Tyrosine--tRNA ligase</fullName>
        <ecNumber evidence="1 9">6.1.1.1</ecNumber>
    </recommendedName>
    <alternativeName>
        <fullName evidence="7 9">Tyrosyl-tRNA synthetase</fullName>
    </alternativeName>
</protein>
<dbReference type="SUPFAM" id="SSF52374">
    <property type="entry name" value="Nucleotidylyl transferase"/>
    <property type="match status" value="1"/>
</dbReference>
<sequence>MTARPLSAEKKIRHYHFNLQEVIRGRPHAAYFLPAIKVAQFLSCGCHVKILLADLHGFLDADKAPEEVLEFRAQYYERVIRALLRSVGVDLSNLEFVRGSSYQLSPEFSRDLLRLSKKVSVHGAVKASSEIVKSTGDPCMADAIYPMMQLLDEEYLDVDAEFGGLDQRKTFALANDTMHKMGFKTRAHLMTGMVPGLSGGKMSSSDLKSKIDLIDDEATIRKKVSKAVCAPRTVAGNGILAFIQHVILPFSALRSVDGKAALKVVLKDQTEPTTFTNFQQIVSAYESDVLTPQIVKAIVQKGLIELIDPIRKEYTEDEEWQDIARKAYPDLGATRPQKE</sequence>
<dbReference type="Gene3D" id="3.40.50.620">
    <property type="entry name" value="HUPs"/>
    <property type="match status" value="1"/>
</dbReference>
<keyword evidence="11" id="KW-1185">Reference proteome</keyword>
<dbReference type="InterPro" id="IPR002305">
    <property type="entry name" value="aa-tRNA-synth_Ic"/>
</dbReference>
<evidence type="ECO:0000256" key="9">
    <source>
        <dbReference type="RuleBase" id="RU361234"/>
    </source>
</evidence>
<evidence type="ECO:0000256" key="2">
    <source>
        <dbReference type="ARBA" id="ARBA00022598"/>
    </source>
</evidence>
<evidence type="ECO:0000256" key="3">
    <source>
        <dbReference type="ARBA" id="ARBA00022741"/>
    </source>
</evidence>
<comment type="catalytic activity">
    <reaction evidence="8 9">
        <text>tRNA(Tyr) + L-tyrosine + ATP = L-tyrosyl-tRNA(Tyr) + AMP + diphosphate + H(+)</text>
        <dbReference type="Rhea" id="RHEA:10220"/>
        <dbReference type="Rhea" id="RHEA-COMP:9706"/>
        <dbReference type="Rhea" id="RHEA-COMP:9707"/>
        <dbReference type="ChEBI" id="CHEBI:15378"/>
        <dbReference type="ChEBI" id="CHEBI:30616"/>
        <dbReference type="ChEBI" id="CHEBI:33019"/>
        <dbReference type="ChEBI" id="CHEBI:58315"/>
        <dbReference type="ChEBI" id="CHEBI:78442"/>
        <dbReference type="ChEBI" id="CHEBI:78536"/>
        <dbReference type="ChEBI" id="CHEBI:456215"/>
        <dbReference type="EC" id="6.1.1.1"/>
    </reaction>
</comment>
<dbReference type="InterPro" id="IPR014729">
    <property type="entry name" value="Rossmann-like_a/b/a_fold"/>
</dbReference>
<keyword evidence="4 9" id="KW-0067">ATP-binding</keyword>
<evidence type="ECO:0000256" key="6">
    <source>
        <dbReference type="ARBA" id="ARBA00023146"/>
    </source>
</evidence>
<comment type="similarity">
    <text evidence="9">Belongs to the class-I aminoacyl-tRNA synthetase family.</text>
</comment>
<dbReference type="InterPro" id="IPR023617">
    <property type="entry name" value="Tyr-tRNA-ligase_arc/euk-type"/>
</dbReference>
<dbReference type="NCBIfam" id="TIGR00234">
    <property type="entry name" value="tyrS"/>
    <property type="match status" value="1"/>
</dbReference>
<dbReference type="PRINTS" id="PR01040">
    <property type="entry name" value="TRNASYNTHTYR"/>
</dbReference>
<keyword evidence="6 9" id="KW-0030">Aminoacyl-tRNA synthetase</keyword>
<evidence type="ECO:0000313" key="11">
    <source>
        <dbReference type="Proteomes" id="UP001302812"/>
    </source>
</evidence>
<name>A0AAN6TMQ3_9PEZI</name>
<dbReference type="Proteomes" id="UP001302812">
    <property type="component" value="Unassembled WGS sequence"/>
</dbReference>
<dbReference type="Gene3D" id="1.10.240.10">
    <property type="entry name" value="Tyrosyl-Transfer RNA Synthetase"/>
    <property type="match status" value="1"/>
</dbReference>
<dbReference type="RefSeq" id="XP_064674822.1">
    <property type="nucleotide sequence ID" value="XM_064816487.1"/>
</dbReference>